<dbReference type="PATRIC" id="fig|391937.3.peg.4097"/>
<protein>
    <submittedName>
        <fullName evidence="1">PANL56</fullName>
    </submittedName>
</protein>
<gene>
    <name evidence="1" type="ORF">NA2_19988</name>
</gene>
<organism evidence="1 2">
    <name type="scientific">Nitratireductor pacificus pht-3B</name>
    <dbReference type="NCBI Taxonomy" id="391937"/>
    <lineage>
        <taxon>Bacteria</taxon>
        <taxon>Pseudomonadati</taxon>
        <taxon>Pseudomonadota</taxon>
        <taxon>Alphaproteobacteria</taxon>
        <taxon>Hyphomicrobiales</taxon>
        <taxon>Phyllobacteriaceae</taxon>
        <taxon>Nitratireductor</taxon>
    </lineage>
</organism>
<sequence>MAAVKFEWDEQKAETNRAKHGVSFDLAAHFEFATALVVEDDRRDYGETRFVALGFIGSRIHHMSFTERAGAIRVISLRKANRREQSFYEENI</sequence>
<dbReference type="RefSeq" id="WP_008599088.1">
    <property type="nucleotide sequence ID" value="NZ_AMRM01000030.1"/>
</dbReference>
<dbReference type="STRING" id="391937.NA2_19988"/>
<dbReference type="Proteomes" id="UP000006786">
    <property type="component" value="Unassembled WGS sequence"/>
</dbReference>
<dbReference type="EMBL" id="AMRM01000030">
    <property type="protein sequence ID" value="EKF17086.1"/>
    <property type="molecule type" value="Genomic_DNA"/>
</dbReference>
<name>K2M4S7_9HYPH</name>
<accession>K2M4S7</accession>
<comment type="caution">
    <text evidence="1">The sequence shown here is derived from an EMBL/GenBank/DDBJ whole genome shotgun (WGS) entry which is preliminary data.</text>
</comment>
<dbReference type="AlphaFoldDB" id="K2M4S7"/>
<dbReference type="InterPro" id="IPR007460">
    <property type="entry name" value="BrnT_toxin"/>
</dbReference>
<evidence type="ECO:0000313" key="1">
    <source>
        <dbReference type="EMBL" id="EKF17086.1"/>
    </source>
</evidence>
<dbReference type="InterPro" id="IPR038573">
    <property type="entry name" value="BrnT_sf"/>
</dbReference>
<dbReference type="Pfam" id="PF04365">
    <property type="entry name" value="BrnT_toxin"/>
    <property type="match status" value="1"/>
</dbReference>
<reference evidence="1" key="1">
    <citation type="journal article" date="2012" name="J. Bacteriol.">
        <title>Genome Sequence of Nitratireductor pacificus Type Strain pht-3B.</title>
        <authorList>
            <person name="Lai Q."/>
            <person name="Li G."/>
            <person name="Shao Z."/>
        </authorList>
    </citation>
    <scope>NUCLEOTIDE SEQUENCE [LARGE SCALE GENOMIC DNA]</scope>
    <source>
        <strain evidence="1">Pht-3B</strain>
    </source>
</reference>
<dbReference type="eggNOG" id="COG2929">
    <property type="taxonomic scope" value="Bacteria"/>
</dbReference>
<proteinExistence type="predicted"/>
<keyword evidence="2" id="KW-1185">Reference proteome</keyword>
<dbReference type="Gene3D" id="3.10.450.530">
    <property type="entry name" value="Ribonuclease toxin, BrnT, of type II toxin-antitoxin system"/>
    <property type="match status" value="1"/>
</dbReference>
<evidence type="ECO:0000313" key="2">
    <source>
        <dbReference type="Proteomes" id="UP000006786"/>
    </source>
</evidence>